<reference evidence="4" key="3">
    <citation type="submission" date="2025-04" db="UniProtKB">
        <authorList>
            <consortium name="RefSeq"/>
        </authorList>
    </citation>
    <scope>IDENTIFICATION</scope>
    <source>
        <strain evidence="4">CBS 781.70</strain>
    </source>
</reference>
<keyword evidence="3" id="KW-1185">Reference proteome</keyword>
<feature type="compositionally biased region" description="Basic residues" evidence="1">
    <location>
        <begin position="97"/>
        <end position="106"/>
    </location>
</feature>
<dbReference type="Proteomes" id="UP000504638">
    <property type="component" value="Unplaced"/>
</dbReference>
<proteinExistence type="predicted"/>
<evidence type="ECO:0000313" key="3">
    <source>
        <dbReference type="Proteomes" id="UP000504638"/>
    </source>
</evidence>
<evidence type="ECO:0000313" key="4">
    <source>
        <dbReference type="RefSeq" id="XP_033530178.1"/>
    </source>
</evidence>
<reference evidence="4" key="2">
    <citation type="submission" date="2020-04" db="EMBL/GenBank/DDBJ databases">
        <authorList>
            <consortium name="NCBI Genome Project"/>
        </authorList>
    </citation>
    <scope>NUCLEOTIDE SEQUENCE</scope>
    <source>
        <strain evidence="4">CBS 781.70</strain>
    </source>
</reference>
<dbReference type="RefSeq" id="XP_033530178.1">
    <property type="nucleotide sequence ID" value="XM_033681566.1"/>
</dbReference>
<reference evidence="2 4" key="1">
    <citation type="submission" date="2020-01" db="EMBL/GenBank/DDBJ databases">
        <authorList>
            <consortium name="DOE Joint Genome Institute"/>
            <person name="Haridas S."/>
            <person name="Albert R."/>
            <person name="Binder M."/>
            <person name="Bloem J."/>
            <person name="Labutti K."/>
            <person name="Salamov A."/>
            <person name="Andreopoulos B."/>
            <person name="Baker S.E."/>
            <person name="Barry K."/>
            <person name="Bills G."/>
            <person name="Bluhm B.H."/>
            <person name="Cannon C."/>
            <person name="Castanera R."/>
            <person name="Culley D.E."/>
            <person name="Daum C."/>
            <person name="Ezra D."/>
            <person name="Gonzalez J.B."/>
            <person name="Henrissat B."/>
            <person name="Kuo A."/>
            <person name="Liang C."/>
            <person name="Lipzen A."/>
            <person name="Lutzoni F."/>
            <person name="Magnuson J."/>
            <person name="Mondo S."/>
            <person name="Nolan M."/>
            <person name="Ohm R."/>
            <person name="Pangilinan J."/>
            <person name="Park H.-J."/>
            <person name="Ramirez L."/>
            <person name="Alfaro M."/>
            <person name="Sun H."/>
            <person name="Tritt A."/>
            <person name="Yoshinaga Y."/>
            <person name="Zwiers L.-H."/>
            <person name="Turgeon B.G."/>
            <person name="Goodwin S.B."/>
            <person name="Spatafora J.W."/>
            <person name="Crous P.W."/>
            <person name="Grigoriev I.V."/>
        </authorList>
    </citation>
    <scope>NUCLEOTIDE SEQUENCE</scope>
    <source>
        <strain evidence="2 4">CBS 781.70</strain>
    </source>
</reference>
<feature type="compositionally biased region" description="Low complexity" evidence="1">
    <location>
        <begin position="13"/>
        <end position="25"/>
    </location>
</feature>
<feature type="compositionally biased region" description="Polar residues" evidence="1">
    <location>
        <begin position="58"/>
        <end position="85"/>
    </location>
</feature>
<evidence type="ECO:0000256" key="1">
    <source>
        <dbReference type="SAM" id="MobiDB-lite"/>
    </source>
</evidence>
<feature type="region of interest" description="Disordered" evidence="1">
    <location>
        <begin position="56"/>
        <end position="108"/>
    </location>
</feature>
<dbReference type="EMBL" id="ML975182">
    <property type="protein sequence ID" value="KAF1808547.1"/>
    <property type="molecule type" value="Genomic_DNA"/>
</dbReference>
<dbReference type="AlphaFoldDB" id="A0A6G1FRZ9"/>
<organism evidence="2">
    <name type="scientific">Eremomyces bilateralis CBS 781.70</name>
    <dbReference type="NCBI Taxonomy" id="1392243"/>
    <lineage>
        <taxon>Eukaryota</taxon>
        <taxon>Fungi</taxon>
        <taxon>Dikarya</taxon>
        <taxon>Ascomycota</taxon>
        <taxon>Pezizomycotina</taxon>
        <taxon>Dothideomycetes</taxon>
        <taxon>Dothideomycetes incertae sedis</taxon>
        <taxon>Eremomycetales</taxon>
        <taxon>Eremomycetaceae</taxon>
        <taxon>Eremomyces</taxon>
    </lineage>
</organism>
<sequence>MDPQRSRPPPTRPSAAAPQSPTSARQEPRLHFTQFLPHAPSRYHLLPIPLFSFPRLPPTSQSTSNPAHSTRSQTTPNPPVLTTSRVPRELHSERNSHIQKRRSRKVERRETWWNGRKRGGVIVDTYSWILWLLSVRRSAVGAMAAGGDGGRRRRLEGRAMRGLEPPELHRVVGHLREIDVGAYSTP</sequence>
<accession>A0A6G1FRZ9</accession>
<evidence type="ECO:0000313" key="2">
    <source>
        <dbReference type="EMBL" id="KAF1808547.1"/>
    </source>
</evidence>
<name>A0A6G1FRZ9_9PEZI</name>
<dbReference type="GeneID" id="54422136"/>
<feature type="compositionally biased region" description="Basic and acidic residues" evidence="1">
    <location>
        <begin position="86"/>
        <end position="96"/>
    </location>
</feature>
<gene>
    <name evidence="2 4" type="ORF">P152DRAFT_477215</name>
</gene>
<feature type="region of interest" description="Disordered" evidence="1">
    <location>
        <begin position="1"/>
        <end position="28"/>
    </location>
</feature>
<feature type="compositionally biased region" description="Pro residues" evidence="1">
    <location>
        <begin position="1"/>
        <end position="12"/>
    </location>
</feature>
<protein>
    <submittedName>
        <fullName evidence="2 4">Uncharacterized protein</fullName>
    </submittedName>
</protein>